<evidence type="ECO:0000313" key="1">
    <source>
        <dbReference type="Proteomes" id="UP000050761"/>
    </source>
</evidence>
<protein>
    <submittedName>
        <fullName evidence="2">G_PROTEIN_RECEP_F1_2 domain-containing protein</fullName>
    </submittedName>
</protein>
<accession>A0A183FDT2</accession>
<proteinExistence type="predicted"/>
<dbReference type="Proteomes" id="UP000050761">
    <property type="component" value="Unassembled WGS sequence"/>
</dbReference>
<reference evidence="2" key="1">
    <citation type="submission" date="2019-09" db="UniProtKB">
        <authorList>
            <consortium name="WormBaseParasite"/>
        </authorList>
    </citation>
    <scope>IDENTIFICATION</scope>
</reference>
<sequence>LRWNRTCAMPKARYSATTTKHAASSQTVNMVLVNSLALVAASKRDRVVQLVALFHSSPNGINSFPYDNLYCLLDVFPVLVRGGINPFL</sequence>
<organism evidence="1 2">
    <name type="scientific">Heligmosomoides polygyrus</name>
    <name type="common">Parasitic roundworm</name>
    <dbReference type="NCBI Taxonomy" id="6339"/>
    <lineage>
        <taxon>Eukaryota</taxon>
        <taxon>Metazoa</taxon>
        <taxon>Ecdysozoa</taxon>
        <taxon>Nematoda</taxon>
        <taxon>Chromadorea</taxon>
        <taxon>Rhabditida</taxon>
        <taxon>Rhabditina</taxon>
        <taxon>Rhabditomorpha</taxon>
        <taxon>Strongyloidea</taxon>
        <taxon>Heligmosomidae</taxon>
        <taxon>Heligmosomoides</taxon>
    </lineage>
</organism>
<dbReference type="WBParaSite" id="HPBE_0000444301-mRNA-1">
    <property type="protein sequence ID" value="HPBE_0000444301-mRNA-1"/>
    <property type="gene ID" value="HPBE_0000444301"/>
</dbReference>
<evidence type="ECO:0000313" key="2">
    <source>
        <dbReference type="WBParaSite" id="HPBE_0000444301-mRNA-1"/>
    </source>
</evidence>
<keyword evidence="1" id="KW-1185">Reference proteome</keyword>
<dbReference type="AlphaFoldDB" id="A0A183FDT2"/>
<name>A0A183FDT2_HELPZ</name>